<evidence type="ECO:0000313" key="1">
    <source>
        <dbReference type="EMBL" id="CAD7633321.1"/>
    </source>
</evidence>
<dbReference type="Proteomes" id="UP000759131">
    <property type="component" value="Unassembled WGS sequence"/>
</dbReference>
<dbReference type="EMBL" id="CAJPIZ010012535">
    <property type="protein sequence ID" value="CAG2113751.1"/>
    <property type="molecule type" value="Genomic_DNA"/>
</dbReference>
<keyword evidence="2" id="KW-1185">Reference proteome</keyword>
<reference evidence="1" key="1">
    <citation type="submission" date="2020-11" db="EMBL/GenBank/DDBJ databases">
        <authorList>
            <person name="Tran Van P."/>
        </authorList>
    </citation>
    <scope>NUCLEOTIDE SEQUENCE</scope>
</reference>
<protein>
    <recommendedName>
        <fullName evidence="3">RAP domain-containing protein</fullName>
    </recommendedName>
</protein>
<evidence type="ECO:0000313" key="2">
    <source>
        <dbReference type="Proteomes" id="UP000759131"/>
    </source>
</evidence>
<evidence type="ECO:0008006" key="3">
    <source>
        <dbReference type="Google" id="ProtNLM"/>
    </source>
</evidence>
<dbReference type="OrthoDB" id="10064757at2759"/>
<gene>
    <name evidence="1" type="ORF">OSB1V03_LOCUS13718</name>
</gene>
<dbReference type="EMBL" id="OC867110">
    <property type="protein sequence ID" value="CAD7633321.1"/>
    <property type="molecule type" value="Genomic_DNA"/>
</dbReference>
<sequence>MVKRLPLDVRLISGKQIRCEKWLTTTTTTHAKKSSAVERWKAGPKSDWKWCSKRCLSHQALDSKPKHSSNVYLIQKPDTGGRLVFTDNENQLAFKIIESLLNEDEIHLDEQPLQTEDLAIDEIMTKFVAIPPKGYIGFAREINGLVKVLKSLDLRQLMTVLESLTKWSVDQPFDTLYYRVWSNVDFELDERLTKDQLNGNKDVEKYLLFGNMFYRLKTANICKFNDSLVKRLSSPDFELNKTGVLHLLFYSNLHRKVDPKCAKYMLSRMESMINDMTLDQMAVFCMTSFKTETKLTDSLFKSVISRMITDVSEETNNILRTAVTKCIRHSYHYRFKPEIGQYVNRMKQLSNNSEYSKLDFERHLLVTNTALSIEKYEEFGDILLEPEMVYRYHRMILTQEKQTLSRITQKQKLLNTVYMGLKTHLGERVQMSHILPFKSYPQVVIWSPNHKNFSLTPETVLKHNMFNNCFAIYVLDIRDYLVIDTHIKGSVQLEIRLLEGLGFKVVVMPWHQLTKYMQTRAKFNTIMSEIHKLDPNFS</sequence>
<organism evidence="1">
    <name type="scientific">Medioppia subpectinata</name>
    <dbReference type="NCBI Taxonomy" id="1979941"/>
    <lineage>
        <taxon>Eukaryota</taxon>
        <taxon>Metazoa</taxon>
        <taxon>Ecdysozoa</taxon>
        <taxon>Arthropoda</taxon>
        <taxon>Chelicerata</taxon>
        <taxon>Arachnida</taxon>
        <taxon>Acari</taxon>
        <taxon>Acariformes</taxon>
        <taxon>Sarcoptiformes</taxon>
        <taxon>Oribatida</taxon>
        <taxon>Brachypylina</taxon>
        <taxon>Oppioidea</taxon>
        <taxon>Oppiidae</taxon>
        <taxon>Medioppia</taxon>
    </lineage>
</organism>
<name>A0A7R9L1A8_9ACAR</name>
<dbReference type="AlphaFoldDB" id="A0A7R9L1A8"/>
<proteinExistence type="predicted"/>
<accession>A0A7R9L1A8</accession>